<dbReference type="PANTHER" id="PTHR45994">
    <property type="entry name" value="FI21225P1"/>
    <property type="match status" value="1"/>
</dbReference>
<protein>
    <recommendedName>
        <fullName evidence="4">UNC-45/Cro1/She4 central domain-containing protein</fullName>
    </recommendedName>
</protein>
<reference evidence="5" key="2">
    <citation type="journal article" date="2023" name="IMA Fungus">
        <title>Comparative genomic study of the Penicillium genus elucidates a diverse pangenome and 15 lateral gene transfer events.</title>
        <authorList>
            <person name="Petersen C."/>
            <person name="Sorensen T."/>
            <person name="Nielsen M.R."/>
            <person name="Sondergaard T.E."/>
            <person name="Sorensen J.L."/>
            <person name="Fitzpatrick D.A."/>
            <person name="Frisvad J.C."/>
            <person name="Nielsen K.L."/>
        </authorList>
    </citation>
    <scope>NUCLEOTIDE SEQUENCE</scope>
    <source>
        <strain evidence="5">IBT 19713</strain>
    </source>
</reference>
<gene>
    <name evidence="5" type="ORF">N7468_001253</name>
</gene>
<dbReference type="PANTHER" id="PTHR45994:SF1">
    <property type="entry name" value="FI21225P1"/>
    <property type="match status" value="1"/>
</dbReference>
<sequence>MVLPTGNDRAIHLAREAVELVDAGHKEAASRNLREALSIAPEHPEVRSAFLKIQQEEGNGHPLLDFCQRYTTRQDESAENVALDCLKLLLSQRAHALSETQDEIISGLVRQNASVRQYFSTQLQISVTTFFDEIYDRGDGAAVCLDTVVLDPAVWPSEETRRHCESELFQLFLAKLMESGHDLDGRSLKGITRLLAVDAGQLQHLVDEESFEVILTSLDHRLPLELRSQATLATAKYLEAAKETGEKQFAGLVLTILAKGRLDDYVIAFSAVAAVFPVAQAAAANVFLSEEFMGALTSLATRDAKRRKVEIAVLELLNAACVNRPCREAVTKNFSEWLSHSLTNGSDEGSELAAVILAKIRASETVQPPAEISKVEDADTGVSELVQRFKGLMSESKTENIAHPIEGLAYSSVNPSVKEQLAKDPSFMRDLISVLKKHTTNSSKMSQLKDYADASTGKARAAPNPLDEEDAVVARCGAVIQAGAMSLLVECGKLAMPSVHDLTAQILLALTRPQKSRGTLAQQGAVKLLLGLAIPKQGDAIVVTETTKNASHALARILISVDPSHVFPSSGFPQATSAVRPLLSLLTSPETASFSADQPRDLLPVFESLLALTNLASHPTDDSPAELTVREGWPAIEDLLLSGHSRVQRAACELVCNLMTCESGIVKFADGSKRAAQRLHVLLALTDADDLLTRRAAGGAMAMLTGYDAAVAAVLDRPRGVDLLLGMCKEDDEPILHRGAVCVQNLTCTASGDIGARAKTAVRAAGGVEVLTECIKKTSNPAVIQAAVEALKPLVGQQK</sequence>
<dbReference type="Gene3D" id="1.25.10.10">
    <property type="entry name" value="Leucine-rich Repeat Variant"/>
    <property type="match status" value="1"/>
</dbReference>
<comment type="caution">
    <text evidence="5">The sequence shown here is derived from an EMBL/GenBank/DDBJ whole genome shotgun (WGS) entry which is preliminary data.</text>
</comment>
<dbReference type="EMBL" id="JAPQKS010000002">
    <property type="protein sequence ID" value="KAJ5246270.1"/>
    <property type="molecule type" value="Genomic_DNA"/>
</dbReference>
<dbReference type="Gene3D" id="1.25.10.100">
    <property type="match status" value="1"/>
</dbReference>
<evidence type="ECO:0000256" key="3">
    <source>
        <dbReference type="ARBA" id="ARBA00022803"/>
    </source>
</evidence>
<evidence type="ECO:0000313" key="5">
    <source>
        <dbReference type="EMBL" id="KAJ5246270.1"/>
    </source>
</evidence>
<dbReference type="InterPro" id="IPR016024">
    <property type="entry name" value="ARM-type_fold"/>
</dbReference>
<proteinExistence type="predicted"/>
<dbReference type="GO" id="GO:0005737">
    <property type="term" value="C:cytoplasm"/>
    <property type="evidence" value="ECO:0007669"/>
    <property type="project" value="UniProtKB-SubCell"/>
</dbReference>
<organism evidence="5 6">
    <name type="scientific">Penicillium chermesinum</name>
    <dbReference type="NCBI Taxonomy" id="63820"/>
    <lineage>
        <taxon>Eukaryota</taxon>
        <taxon>Fungi</taxon>
        <taxon>Dikarya</taxon>
        <taxon>Ascomycota</taxon>
        <taxon>Pezizomycotina</taxon>
        <taxon>Eurotiomycetes</taxon>
        <taxon>Eurotiomycetidae</taxon>
        <taxon>Eurotiales</taxon>
        <taxon>Aspergillaceae</taxon>
        <taxon>Penicillium</taxon>
    </lineage>
</organism>
<name>A0A9W9PGC7_9EURO</name>
<evidence type="ECO:0000313" key="6">
    <source>
        <dbReference type="Proteomes" id="UP001150941"/>
    </source>
</evidence>
<dbReference type="AlphaFoldDB" id="A0A9W9PGC7"/>
<dbReference type="RefSeq" id="XP_058333691.1">
    <property type="nucleotide sequence ID" value="XM_058470550.1"/>
</dbReference>
<dbReference type="InterPro" id="IPR024660">
    <property type="entry name" value="UCS_central_dom"/>
</dbReference>
<dbReference type="SMART" id="SM00185">
    <property type="entry name" value="ARM"/>
    <property type="match status" value="4"/>
</dbReference>
<dbReference type="GeneID" id="83197853"/>
<dbReference type="GO" id="GO:0051879">
    <property type="term" value="F:Hsp90 protein binding"/>
    <property type="evidence" value="ECO:0007669"/>
    <property type="project" value="TreeGrafter"/>
</dbReference>
<comment type="subcellular location">
    <subcellularLocation>
        <location evidence="1">Cytoplasm</location>
    </subcellularLocation>
</comment>
<dbReference type="Proteomes" id="UP001150941">
    <property type="component" value="Unassembled WGS sequence"/>
</dbReference>
<accession>A0A9W9PGC7</accession>
<keyword evidence="3" id="KW-0802">TPR repeat</keyword>
<dbReference type="InterPro" id="IPR000225">
    <property type="entry name" value="Armadillo"/>
</dbReference>
<reference evidence="5" key="1">
    <citation type="submission" date="2022-11" db="EMBL/GenBank/DDBJ databases">
        <authorList>
            <person name="Petersen C."/>
        </authorList>
    </citation>
    <scope>NUCLEOTIDE SEQUENCE</scope>
    <source>
        <strain evidence="5">IBT 19713</strain>
    </source>
</reference>
<evidence type="ECO:0000256" key="2">
    <source>
        <dbReference type="ARBA" id="ARBA00022490"/>
    </source>
</evidence>
<evidence type="ECO:0000256" key="1">
    <source>
        <dbReference type="ARBA" id="ARBA00004496"/>
    </source>
</evidence>
<dbReference type="OrthoDB" id="5574718at2759"/>
<keyword evidence="6" id="KW-1185">Reference proteome</keyword>
<dbReference type="InterPro" id="IPR011989">
    <property type="entry name" value="ARM-like"/>
</dbReference>
<feature type="domain" description="UNC-45/Cro1/She4 central" evidence="4">
    <location>
        <begin position="209"/>
        <end position="360"/>
    </location>
</feature>
<keyword evidence="2" id="KW-0963">Cytoplasm</keyword>
<dbReference type="Pfam" id="PF11701">
    <property type="entry name" value="UNC45-central"/>
    <property type="match status" value="1"/>
</dbReference>
<dbReference type="SUPFAM" id="SSF48371">
    <property type="entry name" value="ARM repeat"/>
    <property type="match status" value="1"/>
</dbReference>
<evidence type="ECO:0000259" key="4">
    <source>
        <dbReference type="Pfam" id="PF11701"/>
    </source>
</evidence>